<accession>A0ABR9HSI6</accession>
<dbReference type="SUPFAM" id="SSF56784">
    <property type="entry name" value="HAD-like"/>
    <property type="match status" value="1"/>
</dbReference>
<keyword evidence="4 11" id="KW-0812">Transmembrane</keyword>
<evidence type="ECO:0000256" key="2">
    <source>
        <dbReference type="ARBA" id="ARBA00005675"/>
    </source>
</evidence>
<proteinExistence type="inferred from homology"/>
<dbReference type="Proteomes" id="UP000631670">
    <property type="component" value="Unassembled WGS sequence"/>
</dbReference>
<feature type="transmembrane region" description="Helical" evidence="11">
    <location>
        <begin position="784"/>
        <end position="803"/>
    </location>
</feature>
<dbReference type="Gene3D" id="3.40.50.1000">
    <property type="entry name" value="HAD superfamily/HAD-like"/>
    <property type="match status" value="1"/>
</dbReference>
<dbReference type="EMBL" id="JADBEG010000001">
    <property type="protein sequence ID" value="MBE1493886.1"/>
    <property type="molecule type" value="Genomic_DNA"/>
</dbReference>
<dbReference type="Gene3D" id="2.70.150.10">
    <property type="entry name" value="Calcium-transporting ATPase, cytoplasmic transduction domain A"/>
    <property type="match status" value="1"/>
</dbReference>
<dbReference type="SFLD" id="SFLDF00027">
    <property type="entry name" value="p-type_atpase"/>
    <property type="match status" value="1"/>
</dbReference>
<dbReference type="Gene3D" id="3.40.1110.10">
    <property type="entry name" value="Calcium-transporting ATPase, cytoplasmic domain N"/>
    <property type="match status" value="1"/>
</dbReference>
<feature type="transmembrane region" description="Helical" evidence="11">
    <location>
        <begin position="889"/>
        <end position="907"/>
    </location>
</feature>
<dbReference type="PANTHER" id="PTHR43294:SF21">
    <property type="entry name" value="CATION TRANSPORTING ATPASE"/>
    <property type="match status" value="1"/>
</dbReference>
<feature type="domain" description="Cation-transporting P-type ATPase N-terminal" evidence="12">
    <location>
        <begin position="15"/>
        <end position="88"/>
    </location>
</feature>
<comment type="caution">
    <text evidence="13">The sequence shown here is derived from an EMBL/GenBank/DDBJ whole genome shotgun (WGS) entry which is preliminary data.</text>
</comment>
<evidence type="ECO:0000256" key="6">
    <source>
        <dbReference type="ARBA" id="ARBA00022840"/>
    </source>
</evidence>
<feature type="transmembrane region" description="Helical" evidence="11">
    <location>
        <begin position="823"/>
        <end position="840"/>
    </location>
</feature>
<dbReference type="InterPro" id="IPR044492">
    <property type="entry name" value="P_typ_ATPase_HD_dom"/>
</dbReference>
<gene>
    <name evidence="13" type="ORF">H4696_000986</name>
</gene>
<feature type="transmembrane region" description="Helical" evidence="11">
    <location>
        <begin position="96"/>
        <end position="116"/>
    </location>
</feature>
<evidence type="ECO:0000256" key="8">
    <source>
        <dbReference type="ARBA" id="ARBA00022989"/>
    </source>
</evidence>
<evidence type="ECO:0000256" key="11">
    <source>
        <dbReference type="SAM" id="Phobius"/>
    </source>
</evidence>
<evidence type="ECO:0000256" key="1">
    <source>
        <dbReference type="ARBA" id="ARBA00004651"/>
    </source>
</evidence>
<keyword evidence="6" id="KW-0067">ATP-binding</keyword>
<evidence type="ECO:0000256" key="4">
    <source>
        <dbReference type="ARBA" id="ARBA00022692"/>
    </source>
</evidence>
<evidence type="ECO:0000313" key="13">
    <source>
        <dbReference type="EMBL" id="MBE1493886.1"/>
    </source>
</evidence>
<dbReference type="InterPro" id="IPR001757">
    <property type="entry name" value="P_typ_ATPase"/>
</dbReference>
<dbReference type="SFLD" id="SFLDG00002">
    <property type="entry name" value="C1.7:_P-type_atpase_like"/>
    <property type="match status" value="1"/>
</dbReference>
<dbReference type="PANTHER" id="PTHR43294">
    <property type="entry name" value="SODIUM/POTASSIUM-TRANSPORTING ATPASE SUBUNIT ALPHA"/>
    <property type="match status" value="1"/>
</dbReference>
<evidence type="ECO:0000256" key="10">
    <source>
        <dbReference type="ARBA" id="ARBA00049360"/>
    </source>
</evidence>
<dbReference type="Pfam" id="PF00122">
    <property type="entry name" value="E1-E2_ATPase"/>
    <property type="match status" value="1"/>
</dbReference>
<comment type="subcellular location">
    <subcellularLocation>
        <location evidence="1">Cell membrane</location>
        <topology evidence="1">Multi-pass membrane protein</topology>
    </subcellularLocation>
</comment>
<dbReference type="InterPro" id="IPR023214">
    <property type="entry name" value="HAD_sf"/>
</dbReference>
<feature type="transmembrane region" description="Helical" evidence="11">
    <location>
        <begin position="265"/>
        <end position="283"/>
    </location>
</feature>
<comment type="catalytic activity">
    <reaction evidence="10">
        <text>ATP + H2O = ADP + phosphate + H(+)</text>
        <dbReference type="Rhea" id="RHEA:13065"/>
        <dbReference type="ChEBI" id="CHEBI:15377"/>
        <dbReference type="ChEBI" id="CHEBI:15378"/>
        <dbReference type="ChEBI" id="CHEBI:30616"/>
        <dbReference type="ChEBI" id="CHEBI:43474"/>
        <dbReference type="ChEBI" id="CHEBI:456216"/>
    </reaction>
</comment>
<keyword evidence="9 11" id="KW-0472">Membrane</keyword>
<evidence type="ECO:0000256" key="7">
    <source>
        <dbReference type="ARBA" id="ARBA00022967"/>
    </source>
</evidence>
<keyword evidence="8 11" id="KW-1133">Transmembrane helix</keyword>
<dbReference type="SFLD" id="SFLDS00003">
    <property type="entry name" value="Haloacid_Dehalogenase"/>
    <property type="match status" value="1"/>
</dbReference>
<dbReference type="PRINTS" id="PR00120">
    <property type="entry name" value="HATPASE"/>
</dbReference>
<feature type="transmembrane region" description="Helical" evidence="11">
    <location>
        <begin position="71"/>
        <end position="90"/>
    </location>
</feature>
<dbReference type="SUPFAM" id="SSF81665">
    <property type="entry name" value="Calcium ATPase, transmembrane domain M"/>
    <property type="match status" value="1"/>
</dbReference>
<dbReference type="InterPro" id="IPR059000">
    <property type="entry name" value="ATPase_P-type_domA"/>
</dbReference>
<feature type="transmembrane region" description="Helical" evidence="11">
    <location>
        <begin position="860"/>
        <end position="877"/>
    </location>
</feature>
<dbReference type="SUPFAM" id="SSF81660">
    <property type="entry name" value="Metal cation-transporting ATPase, ATP-binding domain N"/>
    <property type="match status" value="1"/>
</dbReference>
<keyword evidence="14" id="KW-1185">Reference proteome</keyword>
<dbReference type="InterPro" id="IPR018303">
    <property type="entry name" value="ATPase_P-typ_P_site"/>
</dbReference>
<dbReference type="PROSITE" id="PS00154">
    <property type="entry name" value="ATPASE_E1_E2"/>
    <property type="match status" value="1"/>
</dbReference>
<dbReference type="SMART" id="SM00831">
    <property type="entry name" value="Cation_ATPase_N"/>
    <property type="match status" value="1"/>
</dbReference>
<keyword evidence="7" id="KW-1278">Translocase</keyword>
<keyword evidence="5" id="KW-0547">Nucleotide-binding</keyword>
<dbReference type="SUPFAM" id="SSF81653">
    <property type="entry name" value="Calcium ATPase, transduction domain A"/>
    <property type="match status" value="1"/>
</dbReference>
<dbReference type="InterPro" id="IPR006068">
    <property type="entry name" value="ATPase_P-typ_cation-transptr_C"/>
</dbReference>
<comment type="similarity">
    <text evidence="2">Belongs to the cation transport ATPase (P-type) (TC 3.A.3) family. Type IIA subfamily.</text>
</comment>
<dbReference type="PRINTS" id="PR00119">
    <property type="entry name" value="CATATPASE"/>
</dbReference>
<dbReference type="Pfam" id="PF00690">
    <property type="entry name" value="Cation_ATPase_N"/>
    <property type="match status" value="1"/>
</dbReference>
<evidence type="ECO:0000256" key="3">
    <source>
        <dbReference type="ARBA" id="ARBA00022475"/>
    </source>
</evidence>
<organism evidence="13 14">
    <name type="scientific">Amycolatopsis lexingtonensis</name>
    <dbReference type="NCBI Taxonomy" id="218822"/>
    <lineage>
        <taxon>Bacteria</taxon>
        <taxon>Bacillati</taxon>
        <taxon>Actinomycetota</taxon>
        <taxon>Actinomycetes</taxon>
        <taxon>Pseudonocardiales</taxon>
        <taxon>Pseudonocardiaceae</taxon>
        <taxon>Amycolatopsis</taxon>
    </lineage>
</organism>
<feature type="transmembrane region" description="Helical" evidence="11">
    <location>
        <begin position="289"/>
        <end position="316"/>
    </location>
</feature>
<keyword evidence="3" id="KW-1003">Cell membrane</keyword>
<dbReference type="InterPro" id="IPR036412">
    <property type="entry name" value="HAD-like_sf"/>
</dbReference>
<dbReference type="Pfam" id="PF13246">
    <property type="entry name" value="Cation_ATPase"/>
    <property type="match status" value="1"/>
</dbReference>
<dbReference type="InterPro" id="IPR023298">
    <property type="entry name" value="ATPase_P-typ_TM_dom_sf"/>
</dbReference>
<evidence type="ECO:0000256" key="9">
    <source>
        <dbReference type="ARBA" id="ARBA00023136"/>
    </source>
</evidence>
<evidence type="ECO:0000256" key="5">
    <source>
        <dbReference type="ARBA" id="ARBA00022741"/>
    </source>
</evidence>
<dbReference type="Gene3D" id="1.20.1110.10">
    <property type="entry name" value="Calcium-transporting ATPase, transmembrane domain"/>
    <property type="match status" value="1"/>
</dbReference>
<name>A0ABR9HSI6_9PSEU</name>
<dbReference type="InterPro" id="IPR008250">
    <property type="entry name" value="ATPase_P-typ_transduc_dom_A_sf"/>
</dbReference>
<protein>
    <submittedName>
        <fullName evidence="13">Calcium-translocating P-type ATPase</fullName>
    </submittedName>
</protein>
<evidence type="ECO:0000313" key="14">
    <source>
        <dbReference type="Proteomes" id="UP000631670"/>
    </source>
</evidence>
<dbReference type="Pfam" id="PF00689">
    <property type="entry name" value="Cation_ATPase_C"/>
    <property type="match status" value="1"/>
</dbReference>
<dbReference type="NCBIfam" id="TIGR01494">
    <property type="entry name" value="ATPase_P-type"/>
    <property type="match status" value="2"/>
</dbReference>
<dbReference type="InterPro" id="IPR004014">
    <property type="entry name" value="ATPase_P-typ_cation-transptr_N"/>
</dbReference>
<reference evidence="13 14" key="1">
    <citation type="submission" date="2020-10" db="EMBL/GenBank/DDBJ databases">
        <title>Sequencing the genomes of 1000 actinobacteria strains.</title>
        <authorList>
            <person name="Klenk H.-P."/>
        </authorList>
    </citation>
    <scope>NUCLEOTIDE SEQUENCE [LARGE SCALE GENOMIC DNA]</scope>
    <source>
        <strain evidence="13 14">DSM 44653</strain>
    </source>
</reference>
<evidence type="ECO:0000259" key="12">
    <source>
        <dbReference type="SMART" id="SM00831"/>
    </source>
</evidence>
<dbReference type="InterPro" id="IPR023299">
    <property type="entry name" value="ATPase_P-typ_cyto_dom_N"/>
</dbReference>
<sequence>MLNVADAVAETRDSAPQASPADETLAALGSSARGLAGSEATRRLAAHGRNELVHARQASLLRRFAGQFTDLFAVVLIVAAGITFVAYVLGNPPDPGNLELAVAILAVVVLNAVIGFGQEYMAERTAEALQAMVPHRARVIRDGERVEVTAAELVPGDLVVLDAGDAVSADCRVVEAHELTVNNMALTGESSPVWRTADAVPAEVPRLEARNLVWMGTTVAAGAGKAVVTATGPGTEFGRIFRLTSQTAADVSPLRRQVAIMARRVATAAFALGVLLFAVRLSAGSELVATFVFALGVMVALVPEGLPATLSVALAVGVRRMARRHALIKKLVAVETLGSTTVVCTDKTGTLTTAEMTVQQVWAAGHAHQVTGAGYAPEGEVADPGPVRELLRVAALCCDARLVPPSGRQGWRVLGDTTEGALLVAAAKAGLDLDAERRAAPRAGELPFDSVRKLMTTIHTRDGRTWAYVKGAPQELLARCTRIRDEHGDRTLDEAARRGVLTANDEMAGSALRVLAVAVREVSGPGAGHDEAENGLTLLGLAGMLDPPRPEVVAAVAACHEAGIRVVMVTGDYALTAEAIARRVGILGPGTVPRTVTGAELDRTGDADLRTLLGECPDVVFARVKPEHKMRVVAAFKDRGEIVAVTGDGANDAPALKRADIGVAMGESGTDVAREAAVMVLLDDSFASIAAAVELGRSVYQNIRKFLIYLFSHNLGELVPILVATAVGFPLVPLSAVQVLAIDLGSDVLPALALGTEPPEPGIMRRPPRSPKQPLFSAELVRRFLFLGCVQAVVVTGAFFWRIHSAGIPFAAFTYDNPVYREALTMSQAGIVLCQFFNGFAVRSDRLSIFRIGFRSNPHYLAAQGVALAIMAAISYLPPLQDLFHTAPLSLTDWGLLIALGSLVLVADEIRKAVLRRKEART</sequence>
<dbReference type="InterPro" id="IPR050510">
    <property type="entry name" value="Cation_transp_ATPase_P-type"/>
</dbReference>